<organism evidence="2 3">
    <name type="scientific">Streptococcus suis</name>
    <dbReference type="NCBI Taxonomy" id="1307"/>
    <lineage>
        <taxon>Bacteria</taxon>
        <taxon>Bacillati</taxon>
        <taxon>Bacillota</taxon>
        <taxon>Bacilli</taxon>
        <taxon>Lactobacillales</taxon>
        <taxon>Streptococcaceae</taxon>
        <taxon>Streptococcus</taxon>
    </lineage>
</organism>
<gene>
    <name evidence="2" type="ORF">NOL15_04740</name>
</gene>
<dbReference type="Gene3D" id="2.60.40.4250">
    <property type="match status" value="1"/>
</dbReference>
<name>A0A9X4MIG6_STRSU</name>
<accession>A0A9X4MIG6</accession>
<evidence type="ECO:0000313" key="3">
    <source>
        <dbReference type="Proteomes" id="UP001152879"/>
    </source>
</evidence>
<dbReference type="AlphaFoldDB" id="A0A9X4MIG6"/>
<dbReference type="EMBL" id="JANFML010000011">
    <property type="protein sequence ID" value="MDG4512161.1"/>
    <property type="molecule type" value="Genomic_DNA"/>
</dbReference>
<dbReference type="Proteomes" id="UP001152879">
    <property type="component" value="Unassembled WGS sequence"/>
</dbReference>
<protein>
    <submittedName>
        <fullName evidence="2">DUF5301 domain-containing protein</fullName>
    </submittedName>
</protein>
<dbReference type="InterPro" id="IPR033782">
    <property type="entry name" value="DUF5301"/>
</dbReference>
<comment type="caution">
    <text evidence="2">The sequence shown here is derived from an EMBL/GenBank/DDBJ whole genome shotgun (WGS) entry which is preliminary data.</text>
</comment>
<feature type="domain" description="DUF5301" evidence="1">
    <location>
        <begin position="24"/>
        <end position="115"/>
    </location>
</feature>
<reference evidence="2" key="1">
    <citation type="submission" date="2022-07" db="EMBL/GenBank/DDBJ databases">
        <title>Whole Genome Sequencing of Streptococcus suis.</title>
        <authorList>
            <person name="Dai X."/>
            <person name="Huang J."/>
            <person name="Wang L."/>
        </authorList>
    </citation>
    <scope>NUCLEOTIDE SEQUENCE</scope>
    <source>
        <strain evidence="2">SFB2</strain>
    </source>
</reference>
<sequence length="129" mass="14496">MKKVVGMLAIVGLCVLAYWFWPGEEPNLPKASEVRKIRLVQDQVVVTIDQSEEIAVFLAELGNAKKTNQDSVHDAPLVSPHVRITFVMAEGETTAFAYEGILRSYLEFPYTGIYKLKELPQVIQKMLAD</sequence>
<dbReference type="Pfam" id="PF17225">
    <property type="entry name" value="DUF5301"/>
    <property type="match status" value="1"/>
</dbReference>
<evidence type="ECO:0000313" key="2">
    <source>
        <dbReference type="EMBL" id="MDG4512161.1"/>
    </source>
</evidence>
<evidence type="ECO:0000259" key="1">
    <source>
        <dbReference type="Pfam" id="PF17225"/>
    </source>
</evidence>
<proteinExistence type="predicted"/>